<dbReference type="GO" id="GO:0047262">
    <property type="term" value="F:polygalacturonate 4-alpha-galacturonosyltransferase activity"/>
    <property type="evidence" value="ECO:0007669"/>
    <property type="project" value="InterPro"/>
</dbReference>
<organism evidence="2 3">
    <name type="scientific">Fraxinus pennsylvanica</name>
    <dbReference type="NCBI Taxonomy" id="56036"/>
    <lineage>
        <taxon>Eukaryota</taxon>
        <taxon>Viridiplantae</taxon>
        <taxon>Streptophyta</taxon>
        <taxon>Embryophyta</taxon>
        <taxon>Tracheophyta</taxon>
        <taxon>Spermatophyta</taxon>
        <taxon>Magnoliopsida</taxon>
        <taxon>eudicotyledons</taxon>
        <taxon>Gunneridae</taxon>
        <taxon>Pentapetalae</taxon>
        <taxon>asterids</taxon>
        <taxon>lamiids</taxon>
        <taxon>Lamiales</taxon>
        <taxon>Oleaceae</taxon>
        <taxon>Oleeae</taxon>
        <taxon>Fraxinus</taxon>
    </lineage>
</organism>
<dbReference type="AlphaFoldDB" id="A0AAD2DTG7"/>
<evidence type="ECO:0000313" key="3">
    <source>
        <dbReference type="Proteomes" id="UP000834106"/>
    </source>
</evidence>
<feature type="region of interest" description="Disordered" evidence="1">
    <location>
        <begin position="143"/>
        <end position="162"/>
    </location>
</feature>
<proteinExistence type="predicted"/>
<name>A0AAD2DTG7_9LAMI</name>
<evidence type="ECO:0000256" key="1">
    <source>
        <dbReference type="SAM" id="MobiDB-lite"/>
    </source>
</evidence>
<feature type="compositionally biased region" description="Polar residues" evidence="1">
    <location>
        <begin position="152"/>
        <end position="162"/>
    </location>
</feature>
<gene>
    <name evidence="2" type="ORF">FPE_LOCUS10325</name>
</gene>
<dbReference type="Proteomes" id="UP000834106">
    <property type="component" value="Chromosome 6"/>
</dbReference>
<dbReference type="PANTHER" id="PTHR32116:SF0">
    <property type="entry name" value="GALACTURONOSYLTRANSFERASE 6-RELATED"/>
    <property type="match status" value="1"/>
</dbReference>
<feature type="region of interest" description="Disordered" evidence="1">
    <location>
        <begin position="70"/>
        <end position="92"/>
    </location>
</feature>
<dbReference type="InterPro" id="IPR029993">
    <property type="entry name" value="GAUT"/>
</dbReference>
<sequence length="162" mass="18231">MQKMKTMNSTLLTASRVYPDCSAVVKKLRAMTYNAEEQVQSQKMQETFLVGLHCFSLKLTAEYFTLEPEKQPDQRVTCDSSAPEPFSLTPDPSFRVGSFLGWVEEGWESPPQREQLTSSMVRVGSGEILKVDASSGVRSSIDRRENHRRGTTSEFRVSISSI</sequence>
<protein>
    <submittedName>
        <fullName evidence="2">Uncharacterized protein</fullName>
    </submittedName>
</protein>
<evidence type="ECO:0000313" key="2">
    <source>
        <dbReference type="EMBL" id="CAI9762895.1"/>
    </source>
</evidence>
<reference evidence="2" key="1">
    <citation type="submission" date="2023-05" db="EMBL/GenBank/DDBJ databases">
        <authorList>
            <person name="Huff M."/>
        </authorList>
    </citation>
    <scope>NUCLEOTIDE SEQUENCE</scope>
</reference>
<dbReference type="PANTHER" id="PTHR32116">
    <property type="entry name" value="GALACTURONOSYLTRANSFERASE 4-RELATED"/>
    <property type="match status" value="1"/>
</dbReference>
<dbReference type="EMBL" id="OU503041">
    <property type="protein sequence ID" value="CAI9762895.1"/>
    <property type="molecule type" value="Genomic_DNA"/>
</dbReference>
<keyword evidence="3" id="KW-1185">Reference proteome</keyword>
<accession>A0AAD2DTG7</accession>